<proteinExistence type="predicted"/>
<reference evidence="1 2" key="1">
    <citation type="submission" date="2021-06" db="EMBL/GenBank/DDBJ databases">
        <authorList>
            <person name="Palmer J.M."/>
        </authorList>
    </citation>
    <scope>NUCLEOTIDE SEQUENCE [LARGE SCALE GENOMIC DNA]</scope>
    <source>
        <strain evidence="1 2">AS_MEX2019</strain>
        <tissue evidence="1">Muscle</tissue>
    </source>
</reference>
<keyword evidence="2" id="KW-1185">Reference proteome</keyword>
<name>A0ABV1ADN8_9TELE</name>
<dbReference type="Proteomes" id="UP001469553">
    <property type="component" value="Unassembled WGS sequence"/>
</dbReference>
<dbReference type="EMBL" id="JAHRIP010087213">
    <property type="protein sequence ID" value="MEQ2315766.1"/>
    <property type="molecule type" value="Genomic_DNA"/>
</dbReference>
<sequence length="113" mass="12178">MSNSESLGASLNGISIHTTYGIPVPLAASRWRGSFGPVSSPTLFSGTSGKLVSFHDSSIAQTCEPESQSASTLLFPKKHLMRHFFPTNCITEGILSFSHIFLLTGFSENFLPL</sequence>
<comment type="caution">
    <text evidence="1">The sequence shown here is derived from an EMBL/GenBank/DDBJ whole genome shotgun (WGS) entry which is preliminary data.</text>
</comment>
<organism evidence="1 2">
    <name type="scientific">Ameca splendens</name>
    <dbReference type="NCBI Taxonomy" id="208324"/>
    <lineage>
        <taxon>Eukaryota</taxon>
        <taxon>Metazoa</taxon>
        <taxon>Chordata</taxon>
        <taxon>Craniata</taxon>
        <taxon>Vertebrata</taxon>
        <taxon>Euteleostomi</taxon>
        <taxon>Actinopterygii</taxon>
        <taxon>Neopterygii</taxon>
        <taxon>Teleostei</taxon>
        <taxon>Neoteleostei</taxon>
        <taxon>Acanthomorphata</taxon>
        <taxon>Ovalentaria</taxon>
        <taxon>Atherinomorphae</taxon>
        <taxon>Cyprinodontiformes</taxon>
        <taxon>Goodeidae</taxon>
        <taxon>Ameca</taxon>
    </lineage>
</organism>
<evidence type="ECO:0000313" key="2">
    <source>
        <dbReference type="Proteomes" id="UP001469553"/>
    </source>
</evidence>
<protein>
    <submittedName>
        <fullName evidence="1">Uncharacterized protein</fullName>
    </submittedName>
</protein>
<evidence type="ECO:0000313" key="1">
    <source>
        <dbReference type="EMBL" id="MEQ2315766.1"/>
    </source>
</evidence>
<accession>A0ABV1ADN8</accession>
<gene>
    <name evidence="1" type="ORF">AMECASPLE_025786</name>
</gene>